<name>A0A1F4YH51_9BACT</name>
<feature type="transmembrane region" description="Helical" evidence="1">
    <location>
        <begin position="12"/>
        <end position="33"/>
    </location>
</feature>
<evidence type="ECO:0000313" key="2">
    <source>
        <dbReference type="EMBL" id="OGC93208.1"/>
    </source>
</evidence>
<gene>
    <name evidence="2" type="ORF">A2876_04880</name>
</gene>
<evidence type="ECO:0000313" key="3">
    <source>
        <dbReference type="Proteomes" id="UP000178176"/>
    </source>
</evidence>
<sequence length="72" mass="8115">MKAKQTYQKLSVGLLSVTIIVVTSLLLYLKLGFGRRDVEQKMMEQEKAEEFQIEGDWGAGELLQLEKDAVGL</sequence>
<dbReference type="EMBL" id="MEXH01000001">
    <property type="protein sequence ID" value="OGC93208.1"/>
    <property type="molecule type" value="Genomic_DNA"/>
</dbReference>
<reference evidence="2 3" key="1">
    <citation type="journal article" date="2016" name="Nat. Commun.">
        <title>Thousands of microbial genomes shed light on interconnected biogeochemical processes in an aquifer system.</title>
        <authorList>
            <person name="Anantharaman K."/>
            <person name="Brown C.T."/>
            <person name="Hug L.A."/>
            <person name="Sharon I."/>
            <person name="Castelle C.J."/>
            <person name="Probst A.J."/>
            <person name="Thomas B.C."/>
            <person name="Singh A."/>
            <person name="Wilkins M.J."/>
            <person name="Karaoz U."/>
            <person name="Brodie E.L."/>
            <person name="Williams K.H."/>
            <person name="Hubbard S.S."/>
            <person name="Banfield J.F."/>
        </authorList>
    </citation>
    <scope>NUCLEOTIDE SEQUENCE [LARGE SCALE GENOMIC DNA]</scope>
</reference>
<accession>A0A1F4YH51</accession>
<comment type="caution">
    <text evidence="2">The sequence shown here is derived from an EMBL/GenBank/DDBJ whole genome shotgun (WGS) entry which is preliminary data.</text>
</comment>
<keyword evidence="1" id="KW-0812">Transmembrane</keyword>
<keyword evidence="1" id="KW-1133">Transmembrane helix</keyword>
<dbReference type="AlphaFoldDB" id="A0A1F4YH51"/>
<organism evidence="2 3">
    <name type="scientific">Candidatus Amesbacteria bacterium RIFCSPHIGHO2_01_FULL_48_32b</name>
    <dbReference type="NCBI Taxonomy" id="1797253"/>
    <lineage>
        <taxon>Bacteria</taxon>
        <taxon>Candidatus Amesiibacteriota</taxon>
    </lineage>
</organism>
<proteinExistence type="predicted"/>
<dbReference type="Proteomes" id="UP000178176">
    <property type="component" value="Unassembled WGS sequence"/>
</dbReference>
<evidence type="ECO:0000256" key="1">
    <source>
        <dbReference type="SAM" id="Phobius"/>
    </source>
</evidence>
<keyword evidence="1" id="KW-0472">Membrane</keyword>
<protein>
    <submittedName>
        <fullName evidence="2">Uncharacterized protein</fullName>
    </submittedName>
</protein>